<evidence type="ECO:0000313" key="3">
    <source>
        <dbReference type="Proteomes" id="UP000198553"/>
    </source>
</evidence>
<sequence length="221" mass="24808">MKQKLLAELYIILLCAATILNLYMPTTEATSQDPQVIPNEAIRLRILADSDSKEDQEIKRKVRDAVNAEITKWVEELVSLDEARTVIKEGIPELQKIAEEVVAEHGSNQSVKAEFNKVSFPTKLYGQFLYPAGEYEAVLITLGEGTGSNWWCVLFPPLCFLDFSNGEATSKGFEDGKPAEGEEEVAEVASSEEQAPLYEEQDEEPVEVRFFLVDIWNKIFG</sequence>
<dbReference type="Proteomes" id="UP000198553">
    <property type="component" value="Unassembled WGS sequence"/>
</dbReference>
<reference evidence="3" key="1">
    <citation type="submission" date="2016-10" db="EMBL/GenBank/DDBJ databases">
        <authorList>
            <person name="Varghese N."/>
            <person name="Submissions S."/>
        </authorList>
    </citation>
    <scope>NUCLEOTIDE SEQUENCE [LARGE SCALE GENOMIC DNA]</scope>
    <source>
        <strain evidence="3">B48,IBRC-M 10115,DSM 25386,CECT 8001</strain>
    </source>
</reference>
<dbReference type="NCBIfam" id="TIGR02837">
    <property type="entry name" value="spore_II_R"/>
    <property type="match status" value="1"/>
</dbReference>
<keyword evidence="3" id="KW-1185">Reference proteome</keyword>
<dbReference type="STRING" id="930146.SAMN05192533_114110"/>
<dbReference type="InterPro" id="IPR014202">
    <property type="entry name" value="Spore_II_R"/>
</dbReference>
<evidence type="ECO:0000256" key="1">
    <source>
        <dbReference type="SAM" id="MobiDB-lite"/>
    </source>
</evidence>
<dbReference type="RefSeq" id="WP_090748846.1">
    <property type="nucleotide sequence ID" value="NZ_FOBW01000014.1"/>
</dbReference>
<dbReference type="EMBL" id="FOBW01000014">
    <property type="protein sequence ID" value="SEN52144.1"/>
    <property type="molecule type" value="Genomic_DNA"/>
</dbReference>
<gene>
    <name evidence="2" type="ORF">SAMN05192533_114110</name>
</gene>
<dbReference type="AlphaFoldDB" id="A0A1H8H7Y9"/>
<dbReference type="OrthoDB" id="9793324at2"/>
<accession>A0A1H8H7Y9</accession>
<protein>
    <submittedName>
        <fullName evidence="2">Stage II sporulation protein R</fullName>
    </submittedName>
</protein>
<proteinExistence type="predicted"/>
<dbReference type="Pfam" id="PF09551">
    <property type="entry name" value="Spore_II_R"/>
    <property type="match status" value="1"/>
</dbReference>
<organism evidence="2 3">
    <name type="scientific">Mesobacillus persicus</name>
    <dbReference type="NCBI Taxonomy" id="930146"/>
    <lineage>
        <taxon>Bacteria</taxon>
        <taxon>Bacillati</taxon>
        <taxon>Bacillota</taxon>
        <taxon>Bacilli</taxon>
        <taxon>Bacillales</taxon>
        <taxon>Bacillaceae</taxon>
        <taxon>Mesobacillus</taxon>
    </lineage>
</organism>
<name>A0A1H8H7Y9_9BACI</name>
<evidence type="ECO:0000313" key="2">
    <source>
        <dbReference type="EMBL" id="SEN52144.1"/>
    </source>
</evidence>
<feature type="region of interest" description="Disordered" evidence="1">
    <location>
        <begin position="171"/>
        <end position="202"/>
    </location>
</feature>